<dbReference type="Pfam" id="PF07647">
    <property type="entry name" value="SAM_2"/>
    <property type="match status" value="1"/>
</dbReference>
<dbReference type="Gene3D" id="2.30.30.40">
    <property type="entry name" value="SH3 Domains"/>
    <property type="match status" value="1"/>
</dbReference>
<feature type="compositionally biased region" description="Low complexity" evidence="4">
    <location>
        <begin position="138"/>
        <end position="152"/>
    </location>
</feature>
<dbReference type="InterPro" id="IPR013761">
    <property type="entry name" value="SAM/pointed_sf"/>
</dbReference>
<sequence>MFSSSISSNAYNNNNNNNGNGTGNGNGIVNGHSNNNGRAAGGYSPSINTSFGNSSTNSVDNIGTLYEAVKEFNARLGDELTLKVGDKIDVISDDSEYNDGWYMGKNLTTNEVGLYPKAFTQICQDHQINFNKPSLLRSRSRRLASPSQSSPLTPSANAMYRTGTNGGSSEIANSSTAHGSALTGASTGGSKQSPVNTTMKDIDKALQELAIESPQIGNTSASASISASASGTGTEVSRDVNNSMALNPAEVESWSPEQVSTYFASLGFDMESAGKFARHKITGAILLELELAYLKELDISSFGTRFEIYKEIEALKIENKNRSFAKSITGASVNSSNSLMPPPSVHRQFSKNSTDADSDLPTAPLGHTRKRSQSLDDSKIPAINYAHTQQPQQLQIPEREHNLKIPLNSGNAISPIIKIPDAIGNSHETPKEIGTPSSLRVPPLDGQFTSPRKPPAPPSHLSPTAEKLNFGYKFGGGNVHNVTGGKTDPLHQQSNRSSMFINSTSYDPRKLNPNSLNNNLNNAKNSTSRPTSSIYDHTRNSSQQSYPATRTGSPTRSHRRGISEISTTTKNPDKANHKRHSSVFSYSNSTTVGDYKSASDTRRNSLVNLFSTPSRLSVIKGNRNGNDDLNDFDDITDLSQTTIKKNRSSTNSQKRSSLSPSELKETKASPYRRSFSAKEASTTSSATFKKLPNVQEREQKRSASEALKLKSLRNTSSSGSQRLSSRNKKKTSAFQEGIRHITPEDAIRTADYSGWMSKRGNVHWKTRYFALHKTRLSYFHSLKDKSEQGLIDITSHRVLPATQNETDKLTSFYAASIGSGRYCFKLVPPAPGSRKGLTFTQQKVHYFAVDTKEEMRNWMAALIKTTIDFDETTPIVSSYVAPTVSLQKAQEMLANARQHTQQKDAELRAKRALAAAESSGNPVATHNGTAGSESQQSSNGSSTLLQSSEPTTADTTNDPDFSTLTRRNNNDDTLSSSNSSITDQQQQQQQQMKFRGGDAFRTPEIEQTSRHSSNNKNLNKLDTEIGGFSSPYLLASGLLSPKSPSESAHSEDHAMNSAGSKPSINRTRTMNTNPVPMITNLENGTTSNSSPAAIAAANGALRHSSSRRKKNIL</sequence>
<feature type="domain" description="SAM" evidence="7">
    <location>
        <begin position="254"/>
        <end position="318"/>
    </location>
</feature>
<keyword evidence="1 3" id="KW-0728">SH3 domain</keyword>
<dbReference type="OrthoDB" id="73680at2759"/>
<evidence type="ECO:0000259" key="5">
    <source>
        <dbReference type="PROSITE" id="PS50002"/>
    </source>
</evidence>
<feature type="region of interest" description="Disordered" evidence="4">
    <location>
        <begin position="138"/>
        <end position="196"/>
    </location>
</feature>
<dbReference type="Pfam" id="PF00169">
    <property type="entry name" value="PH"/>
    <property type="match status" value="1"/>
</dbReference>
<dbReference type="PROSITE" id="PS50002">
    <property type="entry name" value="SH3"/>
    <property type="match status" value="1"/>
</dbReference>
<dbReference type="GO" id="GO:0005829">
    <property type="term" value="C:cytosol"/>
    <property type="evidence" value="ECO:0007669"/>
    <property type="project" value="GOC"/>
</dbReference>
<dbReference type="InterPro" id="IPR011993">
    <property type="entry name" value="PH-like_dom_sf"/>
</dbReference>
<dbReference type="FunFam" id="2.30.29.30:FF:000230">
    <property type="entry name" value="Polarized growth protein (Boi2)"/>
    <property type="match status" value="1"/>
</dbReference>
<feature type="region of interest" description="Disordered" evidence="4">
    <location>
        <begin position="332"/>
        <end position="376"/>
    </location>
</feature>
<feature type="region of interest" description="Disordered" evidence="4">
    <location>
        <begin position="13"/>
        <end position="41"/>
    </location>
</feature>
<feature type="compositionally biased region" description="Low complexity" evidence="4">
    <location>
        <begin position="931"/>
        <end position="949"/>
    </location>
</feature>
<dbReference type="SUPFAM" id="SSF50044">
    <property type="entry name" value="SH3-domain"/>
    <property type="match status" value="1"/>
</dbReference>
<dbReference type="Gene3D" id="1.10.150.50">
    <property type="entry name" value="Transcription Factor, Ets-1"/>
    <property type="match status" value="1"/>
</dbReference>
<keyword evidence="9" id="KW-1185">Reference proteome</keyword>
<feature type="compositionally biased region" description="Low complexity" evidence="4">
    <location>
        <begin position="971"/>
        <end position="991"/>
    </location>
</feature>
<evidence type="ECO:0000256" key="2">
    <source>
        <dbReference type="ARBA" id="ARBA00022553"/>
    </source>
</evidence>
<dbReference type="PANTHER" id="PTHR22902:SF27">
    <property type="entry name" value="PLECKSTRIN HOMOLOGY DOMAIN-CONTAINING FAMILY A MEMBER 3"/>
    <property type="match status" value="1"/>
</dbReference>
<dbReference type="PROSITE" id="PS50003">
    <property type="entry name" value="PH_DOMAIN"/>
    <property type="match status" value="1"/>
</dbReference>
<feature type="compositionally biased region" description="Polar residues" evidence="4">
    <location>
        <begin position="920"/>
        <end position="930"/>
    </location>
</feature>
<dbReference type="InterPro" id="IPR045188">
    <property type="entry name" value="Boi1/Boi2-like"/>
</dbReference>
<evidence type="ECO:0008006" key="10">
    <source>
        <dbReference type="Google" id="ProtNLM"/>
    </source>
</evidence>
<feature type="compositionally biased region" description="Low complexity" evidence="4">
    <location>
        <begin position="174"/>
        <end position="190"/>
    </location>
</feature>
<feature type="compositionally biased region" description="Low complexity" evidence="4">
    <location>
        <begin position="511"/>
        <end position="528"/>
    </location>
</feature>
<feature type="compositionally biased region" description="Low complexity" evidence="4">
    <location>
        <begin position="677"/>
        <end position="690"/>
    </location>
</feature>
<dbReference type="GO" id="GO:0005769">
    <property type="term" value="C:early endosome"/>
    <property type="evidence" value="ECO:0007669"/>
    <property type="project" value="TreeGrafter"/>
</dbReference>
<evidence type="ECO:0000256" key="3">
    <source>
        <dbReference type="PROSITE-ProRule" id="PRU00192"/>
    </source>
</evidence>
<evidence type="ECO:0000259" key="7">
    <source>
        <dbReference type="PROSITE" id="PS50105"/>
    </source>
</evidence>
<reference evidence="9" key="1">
    <citation type="submission" date="2016-05" db="EMBL/GenBank/DDBJ databases">
        <title>Comparative genomics of biotechnologically important yeasts.</title>
        <authorList>
            <consortium name="DOE Joint Genome Institute"/>
            <person name="Riley R."/>
            <person name="Haridas S."/>
            <person name="Wolfe K.H."/>
            <person name="Lopes M.R."/>
            <person name="Hittinger C.T."/>
            <person name="Goker M."/>
            <person name="Salamov A."/>
            <person name="Wisecaver J."/>
            <person name="Long T.M."/>
            <person name="Aerts A.L."/>
            <person name="Barry K."/>
            <person name="Choi C."/>
            <person name="Clum A."/>
            <person name="Coughlan A.Y."/>
            <person name="Deshpande S."/>
            <person name="Douglass A.P."/>
            <person name="Hanson S.J."/>
            <person name="Klenk H.-P."/>
            <person name="Labutti K."/>
            <person name="Lapidus A."/>
            <person name="Lindquist E."/>
            <person name="Lipzen A."/>
            <person name="Meier-Kolthoff J.P."/>
            <person name="Ohm R.A."/>
            <person name="Otillar R.P."/>
            <person name="Pangilinan J."/>
            <person name="Peng Y."/>
            <person name="Rokas A."/>
            <person name="Rosa C.A."/>
            <person name="Scheuner C."/>
            <person name="Sibirny A.A."/>
            <person name="Slot J.C."/>
            <person name="Stielow J.B."/>
            <person name="Sun H."/>
            <person name="Kurtzman C.P."/>
            <person name="Blackwell M."/>
            <person name="Grigoriev I.V."/>
            <person name="Jeffries T.W."/>
        </authorList>
    </citation>
    <scope>NUCLEOTIDE SEQUENCE [LARGE SCALE GENOMIC DNA]</scope>
    <source>
        <strain evidence="9">NRRL Y-2460</strain>
    </source>
</reference>
<feature type="domain" description="SH3" evidence="5">
    <location>
        <begin position="61"/>
        <end position="125"/>
    </location>
</feature>
<dbReference type="SMART" id="SM00233">
    <property type="entry name" value="PH"/>
    <property type="match status" value="1"/>
</dbReference>
<name>A0A1E4TN81_PACTA</name>
<dbReference type="InterPro" id="IPR001849">
    <property type="entry name" value="PH_domain"/>
</dbReference>
<feature type="compositionally biased region" description="Polar residues" evidence="4">
    <location>
        <begin position="1010"/>
        <end position="1020"/>
    </location>
</feature>
<dbReference type="STRING" id="669874.A0A1E4TN81"/>
<feature type="compositionally biased region" description="Polar residues" evidence="4">
    <location>
        <begin position="950"/>
        <end position="967"/>
    </location>
</feature>
<dbReference type="Proteomes" id="UP000094236">
    <property type="component" value="Unassembled WGS sequence"/>
</dbReference>
<feature type="compositionally biased region" description="Polar residues" evidence="4">
    <location>
        <begin position="643"/>
        <end position="660"/>
    </location>
</feature>
<dbReference type="SUPFAM" id="SSF47769">
    <property type="entry name" value="SAM/Pointed domain"/>
    <property type="match status" value="1"/>
</dbReference>
<feature type="region of interest" description="Disordered" evidence="4">
    <location>
        <begin position="1003"/>
        <end position="1022"/>
    </location>
</feature>
<evidence type="ECO:0000256" key="4">
    <source>
        <dbReference type="SAM" id="MobiDB-lite"/>
    </source>
</evidence>
<keyword evidence="2" id="KW-0597">Phosphoprotein</keyword>
<dbReference type="Gene3D" id="2.30.29.30">
    <property type="entry name" value="Pleckstrin-homology domain (PH domain)/Phosphotyrosine-binding domain (PTB)"/>
    <property type="match status" value="1"/>
</dbReference>
<protein>
    <recommendedName>
        <fullName evidence="10">Protein BOI2</fullName>
    </recommendedName>
</protein>
<dbReference type="SMART" id="SM00454">
    <property type="entry name" value="SAM"/>
    <property type="match status" value="1"/>
</dbReference>
<proteinExistence type="predicted"/>
<dbReference type="PROSITE" id="PS50105">
    <property type="entry name" value="SAM_DOMAIN"/>
    <property type="match status" value="1"/>
</dbReference>
<feature type="region of interest" description="Disordered" evidence="4">
    <location>
        <begin position="500"/>
        <end position="600"/>
    </location>
</feature>
<feature type="region of interest" description="Disordered" evidence="4">
    <location>
        <begin position="423"/>
        <end position="463"/>
    </location>
</feature>
<dbReference type="GO" id="GO:0001881">
    <property type="term" value="P:receptor recycling"/>
    <property type="evidence" value="ECO:0007669"/>
    <property type="project" value="TreeGrafter"/>
</dbReference>
<dbReference type="CDD" id="cd13316">
    <property type="entry name" value="PH_Boi"/>
    <property type="match status" value="1"/>
</dbReference>
<evidence type="ECO:0000259" key="6">
    <source>
        <dbReference type="PROSITE" id="PS50003"/>
    </source>
</evidence>
<feature type="domain" description="PH" evidence="6">
    <location>
        <begin position="749"/>
        <end position="867"/>
    </location>
</feature>
<evidence type="ECO:0000313" key="8">
    <source>
        <dbReference type="EMBL" id="ODV93187.1"/>
    </source>
</evidence>
<gene>
    <name evidence="8" type="ORF">PACTADRAFT_51806</name>
</gene>
<dbReference type="InterPro" id="IPR001452">
    <property type="entry name" value="SH3_domain"/>
</dbReference>
<dbReference type="CDD" id="cd11886">
    <property type="entry name" value="SH3_BOI"/>
    <property type="match status" value="1"/>
</dbReference>
<accession>A0A1E4TN81</accession>
<feature type="region of interest" description="Disordered" evidence="4">
    <location>
        <begin position="643"/>
        <end position="735"/>
    </location>
</feature>
<dbReference type="InterPro" id="IPR001660">
    <property type="entry name" value="SAM"/>
</dbReference>
<feature type="compositionally biased region" description="Polar residues" evidence="4">
    <location>
        <begin position="1057"/>
        <end position="1070"/>
    </location>
</feature>
<evidence type="ECO:0000256" key="1">
    <source>
        <dbReference type="ARBA" id="ARBA00022443"/>
    </source>
</evidence>
<organism evidence="8 9">
    <name type="scientific">Pachysolen tannophilus NRRL Y-2460</name>
    <dbReference type="NCBI Taxonomy" id="669874"/>
    <lineage>
        <taxon>Eukaryota</taxon>
        <taxon>Fungi</taxon>
        <taxon>Dikarya</taxon>
        <taxon>Ascomycota</taxon>
        <taxon>Saccharomycotina</taxon>
        <taxon>Pichiomycetes</taxon>
        <taxon>Pachysolenaceae</taxon>
        <taxon>Pachysolen</taxon>
    </lineage>
</organism>
<dbReference type="Pfam" id="PF00018">
    <property type="entry name" value="SH3_1"/>
    <property type="match status" value="1"/>
</dbReference>
<dbReference type="InterPro" id="IPR036028">
    <property type="entry name" value="SH3-like_dom_sf"/>
</dbReference>
<dbReference type="GO" id="GO:0007032">
    <property type="term" value="P:endosome organization"/>
    <property type="evidence" value="ECO:0007669"/>
    <property type="project" value="TreeGrafter"/>
</dbReference>
<dbReference type="PANTHER" id="PTHR22902">
    <property type="entry name" value="SESQUIPEDALIAN"/>
    <property type="match status" value="1"/>
</dbReference>
<feature type="region of interest" description="Disordered" evidence="4">
    <location>
        <begin position="895"/>
        <end position="995"/>
    </location>
</feature>
<dbReference type="AlphaFoldDB" id="A0A1E4TN81"/>
<dbReference type="SUPFAM" id="SSF50729">
    <property type="entry name" value="PH domain-like"/>
    <property type="match status" value="1"/>
</dbReference>
<dbReference type="GO" id="GO:0005802">
    <property type="term" value="C:trans-Golgi network"/>
    <property type="evidence" value="ECO:0007669"/>
    <property type="project" value="TreeGrafter"/>
</dbReference>
<dbReference type="SMART" id="SM00326">
    <property type="entry name" value="SH3"/>
    <property type="match status" value="1"/>
</dbReference>
<feature type="region of interest" description="Disordered" evidence="4">
    <location>
        <begin position="1039"/>
        <end position="1070"/>
    </location>
</feature>
<dbReference type="CDD" id="cd09535">
    <property type="entry name" value="SAM_BOI-like_fungal"/>
    <property type="match status" value="1"/>
</dbReference>
<dbReference type="GO" id="GO:0042147">
    <property type="term" value="P:retrograde transport, endosome to Golgi"/>
    <property type="evidence" value="ECO:0007669"/>
    <property type="project" value="TreeGrafter"/>
</dbReference>
<evidence type="ECO:0000313" key="9">
    <source>
        <dbReference type="Proteomes" id="UP000094236"/>
    </source>
</evidence>
<feature type="compositionally biased region" description="Polar residues" evidence="4">
    <location>
        <begin position="529"/>
        <end position="555"/>
    </location>
</feature>
<dbReference type="EMBL" id="KV454018">
    <property type="protein sequence ID" value="ODV93187.1"/>
    <property type="molecule type" value="Genomic_DNA"/>
</dbReference>
<feature type="compositionally biased region" description="Polar residues" evidence="4">
    <location>
        <begin position="582"/>
        <end position="592"/>
    </location>
</feature>
<dbReference type="GO" id="GO:0055037">
    <property type="term" value="C:recycling endosome"/>
    <property type="evidence" value="ECO:0007669"/>
    <property type="project" value="TreeGrafter"/>
</dbReference>
<dbReference type="InterPro" id="IPR035551">
    <property type="entry name" value="Boi1/2_SH3"/>
</dbReference>